<feature type="compositionally biased region" description="Basic and acidic residues" evidence="1">
    <location>
        <begin position="21"/>
        <end position="35"/>
    </location>
</feature>
<evidence type="ECO:0000313" key="3">
    <source>
        <dbReference type="Proteomes" id="UP000252387"/>
    </source>
</evidence>
<keyword evidence="3" id="KW-1185">Reference proteome</keyword>
<reference evidence="2 3" key="1">
    <citation type="submission" date="2018-05" db="EMBL/GenBank/DDBJ databases">
        <title>Draft genome sequence of Rhodanobacter denitrificans Yn1 isolated from gold copper mine.</title>
        <authorList>
            <person name="Yang N."/>
            <person name="Mazhar H.S."/>
            <person name="Rensing C."/>
        </authorList>
    </citation>
    <scope>NUCLEOTIDE SEQUENCE [LARGE SCALE GENOMIC DNA]</scope>
    <source>
        <strain evidence="2 3">Yn1</strain>
    </source>
</reference>
<gene>
    <name evidence="2" type="ORF">DEO45_04910</name>
</gene>
<protein>
    <submittedName>
        <fullName evidence="2">Uncharacterized protein</fullName>
    </submittedName>
</protein>
<evidence type="ECO:0000256" key="1">
    <source>
        <dbReference type="SAM" id="MobiDB-lite"/>
    </source>
</evidence>
<comment type="caution">
    <text evidence="2">The sequence shown here is derived from an EMBL/GenBank/DDBJ whole genome shotgun (WGS) entry which is preliminary data.</text>
</comment>
<proteinExistence type="predicted"/>
<dbReference type="AlphaFoldDB" id="A0A368KK62"/>
<feature type="region of interest" description="Disordered" evidence="1">
    <location>
        <begin position="1"/>
        <end position="74"/>
    </location>
</feature>
<name>A0A368KK62_9GAMM</name>
<organism evidence="2 3">
    <name type="scientific">Rhodanobacter denitrificans</name>
    <dbReference type="NCBI Taxonomy" id="666685"/>
    <lineage>
        <taxon>Bacteria</taxon>
        <taxon>Pseudomonadati</taxon>
        <taxon>Pseudomonadota</taxon>
        <taxon>Gammaproteobacteria</taxon>
        <taxon>Lysobacterales</taxon>
        <taxon>Rhodanobacteraceae</taxon>
        <taxon>Rhodanobacter</taxon>
    </lineage>
</organism>
<dbReference type="Proteomes" id="UP000252387">
    <property type="component" value="Unassembled WGS sequence"/>
</dbReference>
<sequence length="74" mass="7993">MTPAGSSSPRTRRRSGSSSTVEHHPSRDAEPRLDRPAPCAIAHLQAAAHAARDKRLPAVGRRTTSSRKIPFKAL</sequence>
<dbReference type="EMBL" id="QFWQ01000003">
    <property type="protein sequence ID" value="RCS31083.1"/>
    <property type="molecule type" value="Genomic_DNA"/>
</dbReference>
<accession>A0A368KK62</accession>
<feature type="compositionally biased region" description="Low complexity" evidence="1">
    <location>
        <begin position="37"/>
        <end position="49"/>
    </location>
</feature>
<evidence type="ECO:0000313" key="2">
    <source>
        <dbReference type="EMBL" id="RCS31083.1"/>
    </source>
</evidence>